<dbReference type="Gene3D" id="3.30.1240.10">
    <property type="match status" value="1"/>
</dbReference>
<dbReference type="PANTHER" id="PTHR10000:SF25">
    <property type="entry name" value="PHOSPHATASE YKRA-RELATED"/>
    <property type="match status" value="1"/>
</dbReference>
<dbReference type="NCBIfam" id="TIGR00099">
    <property type="entry name" value="Cof-subfamily"/>
    <property type="match status" value="1"/>
</dbReference>
<gene>
    <name evidence="1" type="ORF">JTJ23_07025</name>
</gene>
<reference evidence="1" key="1">
    <citation type="submission" date="2021-02" db="EMBL/GenBank/DDBJ databases">
        <title>Metagenome-assembled genomes from human diarrheal sample B26.</title>
        <authorList>
            <person name="Ateba T.P."/>
            <person name="Alayande K.A."/>
            <person name="Mwanza M."/>
        </authorList>
    </citation>
    <scope>NUCLEOTIDE SEQUENCE</scope>
    <source>
        <strain evidence="1">06WH</strain>
    </source>
</reference>
<dbReference type="Gene3D" id="3.40.50.1000">
    <property type="entry name" value="HAD superfamily/HAD-like"/>
    <property type="match status" value="1"/>
</dbReference>
<dbReference type="InterPro" id="IPR023214">
    <property type="entry name" value="HAD_sf"/>
</dbReference>
<dbReference type="InterPro" id="IPR006379">
    <property type="entry name" value="HAD-SF_hydro_IIB"/>
</dbReference>
<comment type="caution">
    <text evidence="1">The sequence shown here is derived from an EMBL/GenBank/DDBJ whole genome shotgun (WGS) entry which is preliminary data.</text>
</comment>
<dbReference type="SUPFAM" id="SSF56784">
    <property type="entry name" value="HAD-like"/>
    <property type="match status" value="1"/>
</dbReference>
<dbReference type="AlphaFoldDB" id="A0A938ZD98"/>
<evidence type="ECO:0000313" key="1">
    <source>
        <dbReference type="EMBL" id="MBN2953342.1"/>
    </source>
</evidence>
<dbReference type="GO" id="GO:0000287">
    <property type="term" value="F:magnesium ion binding"/>
    <property type="evidence" value="ECO:0007669"/>
    <property type="project" value="TreeGrafter"/>
</dbReference>
<organism evidence="1 2">
    <name type="scientific">Fusicatenibacter saccharivorans</name>
    <dbReference type="NCBI Taxonomy" id="1150298"/>
    <lineage>
        <taxon>Bacteria</taxon>
        <taxon>Bacillati</taxon>
        <taxon>Bacillota</taxon>
        <taxon>Clostridia</taxon>
        <taxon>Lachnospirales</taxon>
        <taxon>Lachnospiraceae</taxon>
        <taxon>Fusicatenibacter</taxon>
    </lineage>
</organism>
<sequence length="263" mass="29704">MFVKALFFDIDGTLLSEITKEIPQSALDALKKTAEKGNLTFINTGRTWSELPGELKKLPFSGFLCGCGTYLRRDGEILMHQTIPKKRCEEIPVILKECRIGMILEGTDNVYFSSEVSRFREVEQTRAHFAAVGIGLAETAETKGIIYDKFCIVTDAQSDIERMYREFEQEFDIMDRRGGVYELVPHGCSKGTAVDYALKQFQLEKEDAYVFGDSSNDLTMFRCGAHTIALGKHDEILDPYTEYVTDTVERDGVAKAMEHYGLI</sequence>
<evidence type="ECO:0000313" key="2">
    <source>
        <dbReference type="Proteomes" id="UP000737612"/>
    </source>
</evidence>
<accession>A0A938ZD98</accession>
<dbReference type="NCBIfam" id="TIGR01484">
    <property type="entry name" value="HAD-SF-IIB"/>
    <property type="match status" value="1"/>
</dbReference>
<dbReference type="GO" id="GO:0016791">
    <property type="term" value="F:phosphatase activity"/>
    <property type="evidence" value="ECO:0007669"/>
    <property type="project" value="TreeGrafter"/>
</dbReference>
<proteinExistence type="predicted"/>
<dbReference type="InterPro" id="IPR000150">
    <property type="entry name" value="Cof"/>
</dbReference>
<dbReference type="EMBL" id="JAFHBD010000031">
    <property type="protein sequence ID" value="MBN2953342.1"/>
    <property type="molecule type" value="Genomic_DNA"/>
</dbReference>
<dbReference type="Proteomes" id="UP000737612">
    <property type="component" value="Unassembled WGS sequence"/>
</dbReference>
<name>A0A938ZD98_9FIRM</name>
<dbReference type="PANTHER" id="PTHR10000">
    <property type="entry name" value="PHOSPHOSERINE PHOSPHATASE"/>
    <property type="match status" value="1"/>
</dbReference>
<protein>
    <submittedName>
        <fullName evidence="1">HAD family phosphatase</fullName>
    </submittedName>
</protein>
<dbReference type="Pfam" id="PF08282">
    <property type="entry name" value="Hydrolase_3"/>
    <property type="match status" value="1"/>
</dbReference>
<dbReference type="PROSITE" id="PS01228">
    <property type="entry name" value="COF_1"/>
    <property type="match status" value="1"/>
</dbReference>
<dbReference type="GO" id="GO:0005829">
    <property type="term" value="C:cytosol"/>
    <property type="evidence" value="ECO:0007669"/>
    <property type="project" value="TreeGrafter"/>
</dbReference>
<dbReference type="InterPro" id="IPR036412">
    <property type="entry name" value="HAD-like_sf"/>
</dbReference>